<comment type="caution">
    <text evidence="3">The sequence shown here is derived from an EMBL/GenBank/DDBJ whole genome shotgun (WGS) entry which is preliminary data.</text>
</comment>
<keyword evidence="4" id="KW-1185">Reference proteome</keyword>
<organism evidence="3 4">
    <name type="scientific">Halostreptopolyspora alba</name>
    <dbReference type="NCBI Taxonomy" id="2487137"/>
    <lineage>
        <taxon>Bacteria</taxon>
        <taxon>Bacillati</taxon>
        <taxon>Actinomycetota</taxon>
        <taxon>Actinomycetes</taxon>
        <taxon>Streptosporangiales</taxon>
        <taxon>Nocardiopsidaceae</taxon>
        <taxon>Halostreptopolyspora</taxon>
    </lineage>
</organism>
<name>A0A3N0E3L5_9ACTN</name>
<dbReference type="AlphaFoldDB" id="A0A3N0E3L5"/>
<dbReference type="Gene3D" id="3.40.50.150">
    <property type="entry name" value="Vaccinia Virus protein VP39"/>
    <property type="match status" value="1"/>
</dbReference>
<dbReference type="Pfam" id="PF13649">
    <property type="entry name" value="Methyltransf_25"/>
    <property type="match status" value="1"/>
</dbReference>
<feature type="domain" description="Methyltransferase" evidence="2">
    <location>
        <begin position="62"/>
        <end position="155"/>
    </location>
</feature>
<dbReference type="CDD" id="cd02440">
    <property type="entry name" value="AdoMet_MTases"/>
    <property type="match status" value="1"/>
</dbReference>
<keyword evidence="3" id="KW-0489">Methyltransferase</keyword>
<accession>A0A3N0E3L5</accession>
<sequence length="268" mass="31272">MATTEFNARRYWNKRLKRNWSLHGVGMLQLAHSYNRWMYRVRRQVFRRTVRACRLDVANSDVLDIGSGTGFYVDQWQQLGARRVSGMDIADSAVAKLTESFPGVRFERGDVSDDPPFDAASFDIVSAFDILIHVADDERYQRALRNIHELLREDGTLIFSEPFPHHRRVGNGKHHLCRRLDEVRDALDKAGFEIVSRRPMFEIMASPVDTEKRWRRNLWYKRLVPILDKPFWGGAAGGLMYPFELLLTRVKRESASMEIMVCRKRPES</sequence>
<dbReference type="PANTHER" id="PTHR43861">
    <property type="entry name" value="TRANS-ACONITATE 2-METHYLTRANSFERASE-RELATED"/>
    <property type="match status" value="1"/>
</dbReference>
<dbReference type="GO" id="GO:0008168">
    <property type="term" value="F:methyltransferase activity"/>
    <property type="evidence" value="ECO:0007669"/>
    <property type="project" value="UniProtKB-KW"/>
</dbReference>
<evidence type="ECO:0000259" key="2">
    <source>
        <dbReference type="Pfam" id="PF13649"/>
    </source>
</evidence>
<dbReference type="InterPro" id="IPR029063">
    <property type="entry name" value="SAM-dependent_MTases_sf"/>
</dbReference>
<reference evidence="3 4" key="1">
    <citation type="submission" date="2018-11" db="EMBL/GenBank/DDBJ databases">
        <title>The genome draft of YIM 96095.</title>
        <authorList>
            <person name="Tang S.-K."/>
            <person name="Chunyu W.-X."/>
            <person name="Feng Y.-Z."/>
        </authorList>
    </citation>
    <scope>NUCLEOTIDE SEQUENCE [LARGE SCALE GENOMIC DNA]</scope>
    <source>
        <strain evidence="3 4">YIM 96095</strain>
    </source>
</reference>
<proteinExistence type="predicted"/>
<dbReference type="InterPro" id="IPR041698">
    <property type="entry name" value="Methyltransf_25"/>
</dbReference>
<gene>
    <name evidence="3" type="ORF">EFW17_19195</name>
</gene>
<evidence type="ECO:0000313" key="4">
    <source>
        <dbReference type="Proteomes" id="UP000269198"/>
    </source>
</evidence>
<dbReference type="OrthoDB" id="653491at2"/>
<dbReference type="SUPFAM" id="SSF53335">
    <property type="entry name" value="S-adenosyl-L-methionine-dependent methyltransferases"/>
    <property type="match status" value="1"/>
</dbReference>
<dbReference type="Proteomes" id="UP000269198">
    <property type="component" value="Unassembled WGS sequence"/>
</dbReference>
<dbReference type="GO" id="GO:0032259">
    <property type="term" value="P:methylation"/>
    <property type="evidence" value="ECO:0007669"/>
    <property type="project" value="UniProtKB-KW"/>
</dbReference>
<evidence type="ECO:0000256" key="1">
    <source>
        <dbReference type="ARBA" id="ARBA00022679"/>
    </source>
</evidence>
<evidence type="ECO:0000313" key="3">
    <source>
        <dbReference type="EMBL" id="RNL82437.1"/>
    </source>
</evidence>
<keyword evidence="1 3" id="KW-0808">Transferase</keyword>
<protein>
    <submittedName>
        <fullName evidence="3">Class I SAM-dependent methyltransferase</fullName>
    </submittedName>
</protein>
<dbReference type="EMBL" id="RJMB01000023">
    <property type="protein sequence ID" value="RNL82437.1"/>
    <property type="molecule type" value="Genomic_DNA"/>
</dbReference>
<dbReference type="RefSeq" id="WP_123202809.1">
    <property type="nucleotide sequence ID" value="NZ_RJMB01000023.1"/>
</dbReference>